<keyword evidence="2" id="KW-0472">Membrane</keyword>
<evidence type="ECO:0000256" key="3">
    <source>
        <dbReference type="ARBA" id="ARBA00022821"/>
    </source>
</evidence>
<evidence type="ECO:0000313" key="9">
    <source>
        <dbReference type="Proteomes" id="UP001189624"/>
    </source>
</evidence>
<evidence type="ECO:0000313" key="8">
    <source>
        <dbReference type="EMBL" id="CAJ1944034.1"/>
    </source>
</evidence>
<comment type="subcellular location">
    <subcellularLocation>
        <location evidence="1">Cell membrane</location>
        <topology evidence="1">Single-pass membrane protein</topology>
    </subcellularLocation>
</comment>
<evidence type="ECO:0000256" key="2">
    <source>
        <dbReference type="ARBA" id="ARBA00022475"/>
    </source>
</evidence>
<evidence type="ECO:0000256" key="4">
    <source>
        <dbReference type="PROSITE-ProRule" id="PRU00285"/>
    </source>
</evidence>
<dbReference type="PANTHER" id="PTHR43670:SF130">
    <property type="entry name" value="INACTIVE PROTEIN RESTRICTED TEV MOVEMENT 2-LIKE"/>
    <property type="match status" value="1"/>
</dbReference>
<dbReference type="SUPFAM" id="SSF49764">
    <property type="entry name" value="HSP20-like chaperones"/>
    <property type="match status" value="1"/>
</dbReference>
<dbReference type="Pfam" id="PF00011">
    <property type="entry name" value="HSP20"/>
    <property type="match status" value="1"/>
</dbReference>
<evidence type="ECO:0000256" key="6">
    <source>
        <dbReference type="SAM" id="MobiDB-lite"/>
    </source>
</evidence>
<protein>
    <recommendedName>
        <fullName evidence="7">SHSP domain-containing protein</fullName>
    </recommendedName>
</protein>
<dbReference type="InterPro" id="IPR002068">
    <property type="entry name" value="A-crystallin/Hsp20_dom"/>
</dbReference>
<dbReference type="InterPro" id="IPR008978">
    <property type="entry name" value="HSP20-like_chaperone"/>
</dbReference>
<proteinExistence type="inferred from homology"/>
<dbReference type="Gene3D" id="2.60.40.790">
    <property type="match status" value="1"/>
</dbReference>
<dbReference type="GO" id="GO:0006952">
    <property type="term" value="P:defense response"/>
    <property type="evidence" value="ECO:0007669"/>
    <property type="project" value="UniProtKB-KW"/>
</dbReference>
<dbReference type="GO" id="GO:0034605">
    <property type="term" value="P:cellular response to heat"/>
    <property type="evidence" value="ECO:0007669"/>
    <property type="project" value="TreeGrafter"/>
</dbReference>
<feature type="domain" description="SHSP" evidence="7">
    <location>
        <begin position="19"/>
        <end position="124"/>
    </location>
</feature>
<dbReference type="GO" id="GO:0005886">
    <property type="term" value="C:plasma membrane"/>
    <property type="evidence" value="ECO:0007669"/>
    <property type="project" value="UniProtKB-SubCell"/>
</dbReference>
<keyword evidence="9" id="KW-1185">Reference proteome</keyword>
<keyword evidence="3" id="KW-0611">Plant defense</keyword>
<evidence type="ECO:0000259" key="7">
    <source>
        <dbReference type="PROSITE" id="PS01031"/>
    </source>
</evidence>
<dbReference type="PROSITE" id="PS01031">
    <property type="entry name" value="SHSP"/>
    <property type="match status" value="1"/>
</dbReference>
<dbReference type="CDD" id="cd06464">
    <property type="entry name" value="ACD_sHsps-like"/>
    <property type="match status" value="1"/>
</dbReference>
<gene>
    <name evidence="8" type="ORF">AYBTSS11_LOCUS11690</name>
</gene>
<dbReference type="PANTHER" id="PTHR43670">
    <property type="entry name" value="HEAT SHOCK PROTEIN 26"/>
    <property type="match status" value="1"/>
</dbReference>
<feature type="region of interest" description="Disordered" evidence="6">
    <location>
        <begin position="109"/>
        <end position="224"/>
    </location>
</feature>
<feature type="compositionally biased region" description="Basic and acidic residues" evidence="6">
    <location>
        <begin position="112"/>
        <end position="168"/>
    </location>
</feature>
<organism evidence="8 9">
    <name type="scientific">Sphenostylis stenocarpa</name>
    <dbReference type="NCBI Taxonomy" id="92480"/>
    <lineage>
        <taxon>Eukaryota</taxon>
        <taxon>Viridiplantae</taxon>
        <taxon>Streptophyta</taxon>
        <taxon>Embryophyta</taxon>
        <taxon>Tracheophyta</taxon>
        <taxon>Spermatophyta</taxon>
        <taxon>Magnoliopsida</taxon>
        <taxon>eudicotyledons</taxon>
        <taxon>Gunneridae</taxon>
        <taxon>Pentapetalae</taxon>
        <taxon>rosids</taxon>
        <taxon>fabids</taxon>
        <taxon>Fabales</taxon>
        <taxon>Fabaceae</taxon>
        <taxon>Papilionoideae</taxon>
        <taxon>50 kb inversion clade</taxon>
        <taxon>NPAAA clade</taxon>
        <taxon>indigoferoid/millettioid clade</taxon>
        <taxon>Phaseoleae</taxon>
        <taxon>Sphenostylis</taxon>
    </lineage>
</organism>
<accession>A0AA86S6V6</accession>
<dbReference type="EMBL" id="OY731400">
    <property type="protein sequence ID" value="CAJ1944034.1"/>
    <property type="molecule type" value="Genomic_DNA"/>
</dbReference>
<comment type="similarity">
    <text evidence="4 5">Belongs to the small heat shock protein (HSP20) family.</text>
</comment>
<evidence type="ECO:0000256" key="1">
    <source>
        <dbReference type="ARBA" id="ARBA00004162"/>
    </source>
</evidence>
<name>A0AA86S6V6_9FABA</name>
<evidence type="ECO:0000256" key="5">
    <source>
        <dbReference type="RuleBase" id="RU003616"/>
    </source>
</evidence>
<reference evidence="8" key="1">
    <citation type="submission" date="2023-10" db="EMBL/GenBank/DDBJ databases">
        <authorList>
            <person name="Domelevo Entfellner J.-B."/>
        </authorList>
    </citation>
    <scope>NUCLEOTIDE SEQUENCE</scope>
</reference>
<dbReference type="AlphaFoldDB" id="A0AA86S6V6"/>
<dbReference type="Gramene" id="rna-AYBTSS11_LOCUS11690">
    <property type="protein sequence ID" value="CAJ1944034.1"/>
    <property type="gene ID" value="gene-AYBTSS11_LOCUS11690"/>
</dbReference>
<keyword evidence="2" id="KW-1003">Cell membrane</keyword>
<dbReference type="Proteomes" id="UP001189624">
    <property type="component" value="Chromosome 3"/>
</dbReference>
<sequence>MASARDTTRVGVGTRARTPVVERIVPNSGWTQDSAGHYLLVDLPEFRKEEVKLQVDSYGRIVVMGERKINEWKQDYFRLTFPAPVDADMDRIAGKFDGGILYVTIPKQVTQHSKENKIRKAESGKVESVEESGSHRHGNGEVERAEENDSHRCGNGKVERAEENDNRRHGNGKVEIAEENDSHRHENGKVERAEESDSHASNDHEGRRDPSHDKHTEQEVKRNENKYIAEFPEQVIRKWEQESMLRGAVEVLRKNKGIVVTAVIAFSLGLFVSQKLNNTAS</sequence>
<feature type="compositionally biased region" description="Basic and acidic residues" evidence="6">
    <location>
        <begin position="180"/>
        <end position="224"/>
    </location>
</feature>